<comment type="caution">
    <text evidence="2">The sequence shown here is derived from an EMBL/GenBank/DDBJ whole genome shotgun (WGS) entry which is preliminary data.</text>
</comment>
<dbReference type="Proteomes" id="UP000639419">
    <property type="component" value="Unassembled WGS sequence"/>
</dbReference>
<evidence type="ECO:0000313" key="3">
    <source>
        <dbReference type="Proteomes" id="UP000639419"/>
    </source>
</evidence>
<dbReference type="RefSeq" id="WP_174439226.1">
    <property type="nucleotide sequence ID" value="NZ_BAABCC010000001.1"/>
</dbReference>
<gene>
    <name evidence="2" type="ORF">GBZ26_13130</name>
</gene>
<dbReference type="Gene3D" id="3.40.50.12080">
    <property type="match status" value="2"/>
</dbReference>
<dbReference type="InterPro" id="IPR041307">
    <property type="entry name" value="WcbI"/>
</dbReference>
<evidence type="ECO:0000313" key="2">
    <source>
        <dbReference type="EMBL" id="NUB20153.1"/>
    </source>
</evidence>
<feature type="domain" description="Polysaccharide biosynthesis enzyme WcbI" evidence="1">
    <location>
        <begin position="27"/>
        <end position="230"/>
    </location>
</feature>
<sequence>MKEVADDQTVEASHHKKVLQRGNAMKISVFGNCQSQIMQSIIRFSSDLFEVPNIKLNYMVTKGDEYEIISQFESSDVIFAQRVSDDFGVEWARSSVLKSMFRNKLLVWPNIYFDGYYPDARYVYLNGWGKLPGPLDDYHFDNIITAHGKGMTVQEATEMLRSGRALTQKMDYFHSSLLSLQSREADVDIPISDFIEANLKTRLCFYTPNHPITFVMVEMCRRLLAKAGIPFDLERANTYGGKLDRIQIPFHPFIRQKYSFDFPLDDIYNGLSINAIEPFKVQLGGAARYSLEELVVAFYRLYDHAFAPQKAIP</sequence>
<keyword evidence="3" id="KW-1185">Reference proteome</keyword>
<reference evidence="2 3" key="1">
    <citation type="submission" date="2019-10" db="EMBL/GenBank/DDBJ databases">
        <title>Genome sequence of Azospirillum formosense CC-Nfb-7.</title>
        <authorList>
            <person name="Ambrosini A."/>
            <person name="Sant'Anna F.H."/>
            <person name="Cassan F.D."/>
            <person name="Souza E.M."/>
            <person name="Passaglia L.M.P."/>
        </authorList>
    </citation>
    <scope>NUCLEOTIDE SEQUENCE [LARGE SCALE GENOMIC DNA]</scope>
    <source>
        <strain evidence="2 3">CC-NFb-7</strain>
    </source>
</reference>
<dbReference type="Pfam" id="PF18588">
    <property type="entry name" value="WcbI"/>
    <property type="match status" value="1"/>
</dbReference>
<accession>A0ABX2KU15</accession>
<name>A0ABX2KU15_9PROT</name>
<evidence type="ECO:0000259" key="1">
    <source>
        <dbReference type="Pfam" id="PF18588"/>
    </source>
</evidence>
<dbReference type="EMBL" id="WHOR01000084">
    <property type="protein sequence ID" value="NUB20153.1"/>
    <property type="molecule type" value="Genomic_DNA"/>
</dbReference>
<protein>
    <recommendedName>
        <fullName evidence="1">Polysaccharide biosynthesis enzyme WcbI domain-containing protein</fullName>
    </recommendedName>
</protein>
<organism evidence="2 3">
    <name type="scientific">Azospirillum formosense</name>
    <dbReference type="NCBI Taxonomy" id="861533"/>
    <lineage>
        <taxon>Bacteria</taxon>
        <taxon>Pseudomonadati</taxon>
        <taxon>Pseudomonadota</taxon>
        <taxon>Alphaproteobacteria</taxon>
        <taxon>Rhodospirillales</taxon>
        <taxon>Azospirillaceae</taxon>
        <taxon>Azospirillum</taxon>
    </lineage>
</organism>
<proteinExistence type="predicted"/>